<feature type="chain" id="PRO_5013133133" evidence="1">
    <location>
        <begin position="24"/>
        <end position="437"/>
    </location>
</feature>
<dbReference type="InterPro" id="IPR011041">
    <property type="entry name" value="Quinoprot_gluc/sorb_DH_b-prop"/>
</dbReference>
<dbReference type="STRING" id="947013.SAMN04488109_6129"/>
<proteinExistence type="predicted"/>
<dbReference type="PROSITE" id="PS51257">
    <property type="entry name" value="PROKAR_LIPOPROTEIN"/>
    <property type="match status" value="1"/>
</dbReference>
<evidence type="ECO:0000259" key="2">
    <source>
        <dbReference type="Pfam" id="PF23500"/>
    </source>
</evidence>
<dbReference type="Gene3D" id="2.120.10.30">
    <property type="entry name" value="TolB, C-terminal domain"/>
    <property type="match status" value="1"/>
</dbReference>
<keyword evidence="1" id="KW-0732">Signal</keyword>
<evidence type="ECO:0000313" key="4">
    <source>
        <dbReference type="Proteomes" id="UP000184212"/>
    </source>
</evidence>
<dbReference type="Proteomes" id="UP000184212">
    <property type="component" value="Unassembled WGS sequence"/>
</dbReference>
<dbReference type="SUPFAM" id="SSF50952">
    <property type="entry name" value="Soluble quinoprotein glucose dehydrogenase"/>
    <property type="match status" value="1"/>
</dbReference>
<feature type="domain" description="DUF7133" evidence="2">
    <location>
        <begin position="68"/>
        <end position="423"/>
    </location>
</feature>
<dbReference type="AlphaFoldDB" id="A0A1M5WZ00"/>
<dbReference type="OrthoDB" id="9811395at2"/>
<gene>
    <name evidence="3" type="ORF">SAMN04488109_6129</name>
</gene>
<evidence type="ECO:0000313" key="3">
    <source>
        <dbReference type="EMBL" id="SHH92404.1"/>
    </source>
</evidence>
<dbReference type="PANTHER" id="PTHR33546">
    <property type="entry name" value="LARGE, MULTIFUNCTIONAL SECRETED PROTEIN-RELATED"/>
    <property type="match status" value="1"/>
</dbReference>
<dbReference type="InterPro" id="IPR055557">
    <property type="entry name" value="DUF7133"/>
</dbReference>
<name>A0A1M5WZ00_9BACT</name>
<dbReference type="Pfam" id="PF23500">
    <property type="entry name" value="DUF7133"/>
    <property type="match status" value="1"/>
</dbReference>
<dbReference type="RefSeq" id="WP_073142205.1">
    <property type="nucleotide sequence ID" value="NZ_FQWQ01000005.1"/>
</dbReference>
<feature type="signal peptide" evidence="1">
    <location>
        <begin position="1"/>
        <end position="23"/>
    </location>
</feature>
<sequence length="437" mass="48276">MSRRNSLALLVTLLLFASCGSQKKAREAAAHYKKTSPSDTLPAPYATKSSMNFSNVVGWKDAMPKAPAGFNVTIYADAFQNPRWLYVTPNGDILVAESNSNHPLLERIGALFIGATKSNSMKHSADRITLLRDANHDGVPEVRETFLSHLNQPFGMLVLGNWFYVANTDGLWRFPYTPGQTKISEKGTKIVDLPAGKHNRHWTRNLIANADGSKIYIAVGSGSNVAEHGIANELLRADILEINPDGTDLRVYASGLRNPVGMGWAVGTKTLWTVVNERDELGDELVPDYFTHVEEEGFYGWPYVYYGQHEDPRVKDKPVMAKGALVPDINLHPHTASLGLAFYTQKAFPEKYHNGAFIAQHGSWNRSTLSGYKVLFVPFQNGKPSGKPEDFLTGFIVDLEKEKVHGRPVGVVVLPDGSLLIADDVANTIWQVRYAAK</sequence>
<dbReference type="PANTHER" id="PTHR33546:SF1">
    <property type="entry name" value="LARGE, MULTIFUNCTIONAL SECRETED PROTEIN"/>
    <property type="match status" value="1"/>
</dbReference>
<protein>
    <submittedName>
        <fullName evidence="3">Glucose/arabinose dehydrogenase, beta-propeller fold</fullName>
    </submittedName>
</protein>
<organism evidence="3 4">
    <name type="scientific">Chryseolinea serpens</name>
    <dbReference type="NCBI Taxonomy" id="947013"/>
    <lineage>
        <taxon>Bacteria</taxon>
        <taxon>Pseudomonadati</taxon>
        <taxon>Bacteroidota</taxon>
        <taxon>Cytophagia</taxon>
        <taxon>Cytophagales</taxon>
        <taxon>Fulvivirgaceae</taxon>
        <taxon>Chryseolinea</taxon>
    </lineage>
</organism>
<dbReference type="EMBL" id="FQWQ01000005">
    <property type="protein sequence ID" value="SHH92404.1"/>
    <property type="molecule type" value="Genomic_DNA"/>
</dbReference>
<evidence type="ECO:0000256" key="1">
    <source>
        <dbReference type="SAM" id="SignalP"/>
    </source>
</evidence>
<dbReference type="InterPro" id="IPR011042">
    <property type="entry name" value="6-blade_b-propeller_TolB-like"/>
</dbReference>
<accession>A0A1M5WZ00</accession>
<reference evidence="3 4" key="1">
    <citation type="submission" date="2016-11" db="EMBL/GenBank/DDBJ databases">
        <authorList>
            <person name="Jaros S."/>
            <person name="Januszkiewicz K."/>
            <person name="Wedrychowicz H."/>
        </authorList>
    </citation>
    <scope>NUCLEOTIDE SEQUENCE [LARGE SCALE GENOMIC DNA]</scope>
    <source>
        <strain evidence="3 4">DSM 24574</strain>
    </source>
</reference>
<keyword evidence="4" id="KW-1185">Reference proteome</keyword>